<dbReference type="EC" id="2.5.1.46" evidence="3"/>
<keyword evidence="2" id="KW-0520">NAD</keyword>
<dbReference type="Gene3D" id="3.40.910.10">
    <property type="entry name" value="Deoxyhypusine synthase"/>
    <property type="match status" value="1"/>
</dbReference>
<dbReference type="eggNOG" id="arCOG04142">
    <property type="taxonomic scope" value="Archaea"/>
</dbReference>
<name>G4RP83_THETK</name>
<evidence type="ECO:0000313" key="4">
    <source>
        <dbReference type="Proteomes" id="UP000002654"/>
    </source>
</evidence>
<dbReference type="HOGENOM" id="CLU_039781_1_0_2"/>
<dbReference type="PaxDb" id="768679-TTX_0721"/>
<dbReference type="AlphaFoldDB" id="G4RP83"/>
<dbReference type="Proteomes" id="UP000002654">
    <property type="component" value="Chromosome"/>
</dbReference>
<dbReference type="SUPFAM" id="SSF52467">
    <property type="entry name" value="DHS-like NAD/FAD-binding domain"/>
    <property type="match status" value="1"/>
</dbReference>
<dbReference type="PATRIC" id="fig|768679.9.peg.732"/>
<dbReference type="GO" id="GO:0005737">
    <property type="term" value="C:cytoplasm"/>
    <property type="evidence" value="ECO:0007669"/>
    <property type="project" value="TreeGrafter"/>
</dbReference>
<evidence type="ECO:0000313" key="3">
    <source>
        <dbReference type="EMBL" id="CCC81378.1"/>
    </source>
</evidence>
<reference evidence="3 4" key="1">
    <citation type="journal article" date="2011" name="PLoS ONE">
        <title>The complete genome sequence of Thermoproteus tenax: a physiologically versatile member of the Crenarchaeota.</title>
        <authorList>
            <person name="Siebers B."/>
            <person name="Zaparty M."/>
            <person name="Raddatz G."/>
            <person name="Tjaden B."/>
            <person name="Albers S.V."/>
            <person name="Bell S.D."/>
            <person name="Blombach F."/>
            <person name="Kletzin A."/>
            <person name="Kyrpides N."/>
            <person name="Lanz C."/>
            <person name="Plagens A."/>
            <person name="Rampp M."/>
            <person name="Rosinus A."/>
            <person name="von Jan M."/>
            <person name="Makarova K.S."/>
            <person name="Klenk H.P."/>
            <person name="Schuster S.C."/>
            <person name="Hensel R."/>
        </authorList>
    </citation>
    <scope>NUCLEOTIDE SEQUENCE [LARGE SCALE GENOMIC DNA]</scope>
    <source>
        <strain evidence="4">ATCC 35583 / DSM 2078 / JCM 9277 / NBRC 100435 / Kra 1</strain>
    </source>
</reference>
<accession>G4RP83</accession>
<evidence type="ECO:0000256" key="1">
    <source>
        <dbReference type="ARBA" id="ARBA00009892"/>
    </source>
</evidence>
<organism evidence="3 4">
    <name type="scientific">Thermoproteus tenax (strain ATCC 35583 / DSM 2078 / JCM 9277 / NBRC 100435 / Kra 1)</name>
    <dbReference type="NCBI Taxonomy" id="768679"/>
    <lineage>
        <taxon>Archaea</taxon>
        <taxon>Thermoproteota</taxon>
        <taxon>Thermoprotei</taxon>
        <taxon>Thermoproteales</taxon>
        <taxon>Thermoproteaceae</taxon>
        <taxon>Thermoproteus</taxon>
    </lineage>
</organism>
<dbReference type="RefSeq" id="WP_014126634.1">
    <property type="nucleotide sequence ID" value="NC_016070.1"/>
</dbReference>
<dbReference type="Pfam" id="PF01916">
    <property type="entry name" value="DS"/>
    <property type="match status" value="1"/>
</dbReference>
<dbReference type="OrthoDB" id="17730at2157"/>
<dbReference type="NCBIfam" id="NF002294">
    <property type="entry name" value="PRK01221.1"/>
    <property type="match status" value="1"/>
</dbReference>
<dbReference type="InterPro" id="IPR002773">
    <property type="entry name" value="Deoxyhypusine_synthase"/>
</dbReference>
<sequence length="294" mass="32467">MRELIEVYRKIGGFQALHVAQAADVLKEALERADLRFFSFTANLVATGLREFIAEAVRRRLFNVIITTAGALDHDIAKAEGASYVPASFDLDDVDLADKGYHRLGNLVIRREEYGPYVERFVFRALDSLNRDRVATFELAQHFGEMMPESSILGAAARAGVKVFVPGIVDGAVGTALLTYNDAQRVKRGGKPVTIDILKDEEELRELVYNARSSAALIVGGGISKHHVIWWAQFKGGLDYVVYITTATEYDGSLSGARPREAITWGKVKRGAKAVHIMADATLVLPILLQYLWS</sequence>
<dbReference type="EMBL" id="FN869859">
    <property type="protein sequence ID" value="CCC81378.1"/>
    <property type="molecule type" value="Genomic_DNA"/>
</dbReference>
<keyword evidence="4" id="KW-1185">Reference proteome</keyword>
<comment type="similarity">
    <text evidence="1">Belongs to the deoxyhypusine synthase family.</text>
</comment>
<dbReference type="InterPro" id="IPR036982">
    <property type="entry name" value="Deoxyhypusine_synthase_sf"/>
</dbReference>
<protein>
    <submittedName>
        <fullName evidence="3">Deoxyhypusine synthase</fullName>
        <ecNumber evidence="3">2.5.1.46</ecNumber>
    </submittedName>
</protein>
<keyword evidence="3" id="KW-0808">Transferase</keyword>
<dbReference type="GO" id="GO:0034038">
    <property type="term" value="F:deoxyhypusine synthase activity"/>
    <property type="evidence" value="ECO:0007669"/>
    <property type="project" value="UniProtKB-EC"/>
</dbReference>
<proteinExistence type="inferred from homology"/>
<evidence type="ECO:0000256" key="2">
    <source>
        <dbReference type="ARBA" id="ARBA00023027"/>
    </source>
</evidence>
<gene>
    <name evidence="3" type="primary">dys</name>
    <name evidence="3" type="ordered locus">TTX_0721</name>
</gene>
<dbReference type="STRING" id="768679.TTX_0721"/>
<dbReference type="PANTHER" id="PTHR11703">
    <property type="entry name" value="DEOXYHYPUSINE SYNTHASE"/>
    <property type="match status" value="1"/>
</dbReference>
<dbReference type="PANTHER" id="PTHR11703:SF0">
    <property type="entry name" value="DEOXYHYPUSINE SYNTHASE"/>
    <property type="match status" value="1"/>
</dbReference>
<dbReference type="KEGG" id="ttn:TTX_0721"/>
<dbReference type="InterPro" id="IPR029035">
    <property type="entry name" value="DHS-like_NAD/FAD-binding_dom"/>
</dbReference>
<dbReference type="GeneID" id="11261615"/>